<dbReference type="RefSeq" id="WP_309957061.1">
    <property type="nucleotide sequence ID" value="NZ_JAVDUJ010000001.1"/>
</dbReference>
<accession>A0ABU1T538</accession>
<keyword evidence="2" id="KW-0732">Signal</keyword>
<keyword evidence="1" id="KW-0472">Membrane</keyword>
<sequence>MKFMRKIARPMLAAPFAIAGIDAALYPRAHRARIENLCKLAQKAGINTPAPEQLDTLTKASGTAMTLAASALACAKFPRLSAAALAALQIPVAFANHPFWLHSGDTRRKDLIGFAGAIGLVGGAIIAAYDREGRPSAAWRASKWADAVKNSVEVKLSQIGN</sequence>
<evidence type="ECO:0000256" key="1">
    <source>
        <dbReference type="SAM" id="Phobius"/>
    </source>
</evidence>
<name>A0ABU1T538_9ACTO</name>
<evidence type="ECO:0000313" key="3">
    <source>
        <dbReference type="EMBL" id="MDR6939960.1"/>
    </source>
</evidence>
<organism evidence="3 4">
    <name type="scientific">Arcanobacterium hippocoleae</name>
    <dbReference type="NCBI Taxonomy" id="149017"/>
    <lineage>
        <taxon>Bacteria</taxon>
        <taxon>Bacillati</taxon>
        <taxon>Actinomycetota</taxon>
        <taxon>Actinomycetes</taxon>
        <taxon>Actinomycetales</taxon>
        <taxon>Actinomycetaceae</taxon>
        <taxon>Arcanobacterium</taxon>
    </lineage>
</organism>
<evidence type="ECO:0000256" key="2">
    <source>
        <dbReference type="SAM" id="SignalP"/>
    </source>
</evidence>
<feature type="chain" id="PRO_5045763510" evidence="2">
    <location>
        <begin position="20"/>
        <end position="161"/>
    </location>
</feature>
<protein>
    <submittedName>
        <fullName evidence="3">Membrane protein YphA (DoxX/SURF4 family)</fullName>
    </submittedName>
</protein>
<feature type="transmembrane region" description="Helical" evidence="1">
    <location>
        <begin position="111"/>
        <end position="129"/>
    </location>
</feature>
<dbReference type="Proteomes" id="UP001266099">
    <property type="component" value="Unassembled WGS sequence"/>
</dbReference>
<comment type="caution">
    <text evidence="3">The sequence shown here is derived from an EMBL/GenBank/DDBJ whole genome shotgun (WGS) entry which is preliminary data.</text>
</comment>
<keyword evidence="4" id="KW-1185">Reference proteome</keyword>
<proteinExistence type="predicted"/>
<reference evidence="3 4" key="1">
    <citation type="submission" date="2023-07" db="EMBL/GenBank/DDBJ databases">
        <title>Sequencing the genomes of 1000 actinobacteria strains.</title>
        <authorList>
            <person name="Klenk H.-P."/>
        </authorList>
    </citation>
    <scope>NUCLEOTIDE SEQUENCE [LARGE SCALE GENOMIC DNA]</scope>
    <source>
        <strain evidence="3 4">DSM 15539</strain>
    </source>
</reference>
<keyword evidence="1" id="KW-1133">Transmembrane helix</keyword>
<evidence type="ECO:0000313" key="4">
    <source>
        <dbReference type="Proteomes" id="UP001266099"/>
    </source>
</evidence>
<gene>
    <name evidence="3" type="ORF">J2S36_001503</name>
</gene>
<keyword evidence="1" id="KW-0812">Transmembrane</keyword>
<dbReference type="EMBL" id="JAVDUJ010000001">
    <property type="protein sequence ID" value="MDR6939960.1"/>
    <property type="molecule type" value="Genomic_DNA"/>
</dbReference>
<feature type="signal peptide" evidence="2">
    <location>
        <begin position="1"/>
        <end position="19"/>
    </location>
</feature>